<name>A0AAE1PX61_9EUCA</name>
<feature type="chain" id="PRO_5042293773" description="Oplophorus-luciferin 2-monooxygenase non-catalytic subunit" evidence="3">
    <location>
        <begin position="23"/>
        <end position="351"/>
    </location>
</feature>
<dbReference type="EMBL" id="JAWZYT010001096">
    <property type="protein sequence ID" value="KAK4315656.1"/>
    <property type="molecule type" value="Genomic_DNA"/>
</dbReference>
<feature type="signal peptide" evidence="3">
    <location>
        <begin position="1"/>
        <end position="22"/>
    </location>
</feature>
<evidence type="ECO:0000256" key="2">
    <source>
        <dbReference type="ARBA" id="ARBA00022737"/>
    </source>
</evidence>
<keyword evidence="2" id="KW-0677">Repeat</keyword>
<dbReference type="SUPFAM" id="SSF52058">
    <property type="entry name" value="L domain-like"/>
    <property type="match status" value="1"/>
</dbReference>
<comment type="caution">
    <text evidence="4">The sequence shown here is derived from an EMBL/GenBank/DDBJ whole genome shotgun (WGS) entry which is preliminary data.</text>
</comment>
<accession>A0AAE1PX61</accession>
<evidence type="ECO:0000256" key="1">
    <source>
        <dbReference type="ARBA" id="ARBA00022614"/>
    </source>
</evidence>
<dbReference type="InterPro" id="IPR003591">
    <property type="entry name" value="Leu-rich_rpt_typical-subtyp"/>
</dbReference>
<organism evidence="4 5">
    <name type="scientific">Petrolisthes manimaculis</name>
    <dbReference type="NCBI Taxonomy" id="1843537"/>
    <lineage>
        <taxon>Eukaryota</taxon>
        <taxon>Metazoa</taxon>
        <taxon>Ecdysozoa</taxon>
        <taxon>Arthropoda</taxon>
        <taxon>Crustacea</taxon>
        <taxon>Multicrustacea</taxon>
        <taxon>Malacostraca</taxon>
        <taxon>Eumalacostraca</taxon>
        <taxon>Eucarida</taxon>
        <taxon>Decapoda</taxon>
        <taxon>Pleocyemata</taxon>
        <taxon>Anomura</taxon>
        <taxon>Galatheoidea</taxon>
        <taxon>Porcellanidae</taxon>
        <taxon>Petrolisthes</taxon>
    </lineage>
</organism>
<dbReference type="Pfam" id="PF13855">
    <property type="entry name" value="LRR_8"/>
    <property type="match status" value="1"/>
</dbReference>
<dbReference type="PANTHER" id="PTHR24366">
    <property type="entry name" value="IG(IMMUNOGLOBULIN) AND LRR(LEUCINE RICH REPEAT) DOMAINS"/>
    <property type="match status" value="1"/>
</dbReference>
<evidence type="ECO:0000313" key="5">
    <source>
        <dbReference type="Proteomes" id="UP001292094"/>
    </source>
</evidence>
<keyword evidence="3" id="KW-0732">Signal</keyword>
<dbReference type="InterPro" id="IPR001611">
    <property type="entry name" value="Leu-rich_rpt"/>
</dbReference>
<proteinExistence type="predicted"/>
<dbReference type="Proteomes" id="UP001292094">
    <property type="component" value="Unassembled WGS sequence"/>
</dbReference>
<keyword evidence="1" id="KW-0433">Leucine-rich repeat</keyword>
<dbReference type="InterPro" id="IPR032675">
    <property type="entry name" value="LRR_dom_sf"/>
</dbReference>
<dbReference type="Gene3D" id="3.80.10.10">
    <property type="entry name" value="Ribonuclease Inhibitor"/>
    <property type="match status" value="1"/>
</dbReference>
<keyword evidence="5" id="KW-1185">Reference proteome</keyword>
<evidence type="ECO:0000256" key="3">
    <source>
        <dbReference type="SAM" id="SignalP"/>
    </source>
</evidence>
<dbReference type="PANTHER" id="PTHR24366:SF96">
    <property type="entry name" value="LEUCINE RICH REPEAT CONTAINING 53"/>
    <property type="match status" value="1"/>
</dbReference>
<reference evidence="4" key="1">
    <citation type="submission" date="2023-11" db="EMBL/GenBank/DDBJ databases">
        <title>Genome assemblies of two species of porcelain crab, Petrolisthes cinctipes and Petrolisthes manimaculis (Anomura: Porcellanidae).</title>
        <authorList>
            <person name="Angst P."/>
        </authorList>
    </citation>
    <scope>NUCLEOTIDE SEQUENCE</scope>
    <source>
        <strain evidence="4">PB745_02</strain>
        <tissue evidence="4">Gill</tissue>
    </source>
</reference>
<evidence type="ECO:0000313" key="4">
    <source>
        <dbReference type="EMBL" id="KAK4315656.1"/>
    </source>
</evidence>
<gene>
    <name evidence="4" type="ORF">Pmani_013144</name>
</gene>
<dbReference type="SMART" id="SM00369">
    <property type="entry name" value="LRR_TYP"/>
    <property type="match status" value="4"/>
</dbReference>
<sequence>MEQQRIVTWVAMLCCCCLGTLATTEKRTEQQLRELPCPNVADIAPCVCTVLPDYGMEMDCSSVTSSNELALVFSAEIPFLDFESLTILNNEAITSLRAGDLGDATFRIITIMGGSLETVVMNTFMSSYHTLTDLTITGTKLSFFPFGEIESFTQLRYMNFENNDITGFPTMASASLRELLLGFNSIGGISLTSLTNLPSLVAIGLHSAEISQILPGTFSGLPMLQEIHLEMNSITQLPAGAIELQTLSNLVHLNANLLEYIAEGALIGLHGEVFVQNNQLHELAEGVFKPLVDQGDNSISLHAEYNPLACGCEIAWLVVNSQYLRHLMDDPTCSDGEEVKNLDPSIFNFCP</sequence>
<protein>
    <recommendedName>
        <fullName evidence="6">Oplophorus-luciferin 2-monooxygenase non-catalytic subunit</fullName>
    </recommendedName>
</protein>
<evidence type="ECO:0008006" key="6">
    <source>
        <dbReference type="Google" id="ProtNLM"/>
    </source>
</evidence>
<dbReference type="AlphaFoldDB" id="A0AAE1PX61"/>